<dbReference type="AlphaFoldDB" id="A0A1Y3EFL7"/>
<dbReference type="Proteomes" id="UP000243006">
    <property type="component" value="Unassembled WGS sequence"/>
</dbReference>
<protein>
    <submittedName>
        <fullName evidence="1">Uncharacterized protein</fullName>
    </submittedName>
</protein>
<name>A0A1Y3EFL7_9BILA</name>
<proteinExistence type="predicted"/>
<dbReference type="EMBL" id="LVZM01013815">
    <property type="protein sequence ID" value="OUC43943.1"/>
    <property type="molecule type" value="Genomic_DNA"/>
</dbReference>
<accession>A0A1Y3EFL7</accession>
<evidence type="ECO:0000313" key="2">
    <source>
        <dbReference type="Proteomes" id="UP000243006"/>
    </source>
</evidence>
<sequence length="110" mass="12444">MPGGCEQGENICQQVAWPKRSSKLERENYPSIKSAVKKFKVCSQTDSRCNWELLDRFIYSSTLSGRSIKLARLVENSPCQSANGGVDSSAPFLLAIQFWHKFPRHKNPVQ</sequence>
<organism evidence="1 2">
    <name type="scientific">Trichinella nativa</name>
    <dbReference type="NCBI Taxonomy" id="6335"/>
    <lineage>
        <taxon>Eukaryota</taxon>
        <taxon>Metazoa</taxon>
        <taxon>Ecdysozoa</taxon>
        <taxon>Nematoda</taxon>
        <taxon>Enoplea</taxon>
        <taxon>Dorylaimia</taxon>
        <taxon>Trichinellida</taxon>
        <taxon>Trichinellidae</taxon>
        <taxon>Trichinella</taxon>
    </lineage>
</organism>
<comment type="caution">
    <text evidence="1">The sequence shown here is derived from an EMBL/GenBank/DDBJ whole genome shotgun (WGS) entry which is preliminary data.</text>
</comment>
<reference evidence="1 2" key="1">
    <citation type="submission" date="2015-04" db="EMBL/GenBank/DDBJ databases">
        <title>Draft genome of the roundworm Trichinella nativa.</title>
        <authorList>
            <person name="Mitreva M."/>
        </authorList>
    </citation>
    <scope>NUCLEOTIDE SEQUENCE [LARGE SCALE GENOMIC DNA]</scope>
    <source>
        <strain evidence="1 2">ISS45</strain>
    </source>
</reference>
<evidence type="ECO:0000313" key="1">
    <source>
        <dbReference type="EMBL" id="OUC43943.1"/>
    </source>
</evidence>
<gene>
    <name evidence="1" type="ORF">D917_02397</name>
</gene>